<evidence type="ECO:0000256" key="7">
    <source>
        <dbReference type="ARBA" id="ARBA00023136"/>
    </source>
</evidence>
<evidence type="ECO:0000313" key="12">
    <source>
        <dbReference type="Proteomes" id="UP000076502"/>
    </source>
</evidence>
<dbReference type="Pfam" id="PF02949">
    <property type="entry name" value="7tm_6"/>
    <property type="match status" value="2"/>
</dbReference>
<keyword evidence="8 11" id="KW-0675">Receptor</keyword>
<evidence type="ECO:0000313" key="11">
    <source>
        <dbReference type="EMBL" id="KZC07938.1"/>
    </source>
</evidence>
<evidence type="ECO:0000256" key="6">
    <source>
        <dbReference type="ARBA" id="ARBA00022989"/>
    </source>
</evidence>
<comment type="subcellular location">
    <subcellularLocation>
        <location evidence="1">Cell membrane</location>
        <topology evidence="1">Multi-pass membrane protein</topology>
    </subcellularLocation>
</comment>
<dbReference type="Gene3D" id="3.30.420.10">
    <property type="entry name" value="Ribonuclease H-like superfamily/Ribonuclease H"/>
    <property type="match status" value="1"/>
</dbReference>
<feature type="transmembrane region" description="Helical" evidence="10">
    <location>
        <begin position="611"/>
        <end position="632"/>
    </location>
</feature>
<dbReference type="Proteomes" id="UP000076502">
    <property type="component" value="Unassembled WGS sequence"/>
</dbReference>
<name>A0A154P9N6_DUFNO</name>
<evidence type="ECO:0000256" key="10">
    <source>
        <dbReference type="SAM" id="Phobius"/>
    </source>
</evidence>
<keyword evidence="6 10" id="KW-1133">Transmembrane helix</keyword>
<feature type="transmembrane region" description="Helical" evidence="10">
    <location>
        <begin position="525"/>
        <end position="544"/>
    </location>
</feature>
<evidence type="ECO:0000256" key="5">
    <source>
        <dbReference type="ARBA" id="ARBA00022725"/>
    </source>
</evidence>
<evidence type="ECO:0000256" key="3">
    <source>
        <dbReference type="ARBA" id="ARBA00022606"/>
    </source>
</evidence>
<feature type="transmembrane region" description="Helical" evidence="10">
    <location>
        <begin position="411"/>
        <end position="431"/>
    </location>
</feature>
<dbReference type="InterPro" id="IPR004117">
    <property type="entry name" value="7tm6_olfct_rcpt"/>
</dbReference>
<dbReference type="GO" id="GO:0007165">
    <property type="term" value="P:signal transduction"/>
    <property type="evidence" value="ECO:0007669"/>
    <property type="project" value="UniProtKB-KW"/>
</dbReference>
<dbReference type="STRING" id="178035.A0A154P9N6"/>
<dbReference type="EMBL" id="KQ434836">
    <property type="protein sequence ID" value="KZC07938.1"/>
    <property type="molecule type" value="Genomic_DNA"/>
</dbReference>
<keyword evidence="7 10" id="KW-0472">Membrane</keyword>
<keyword evidence="9" id="KW-0807">Transducer</keyword>
<dbReference type="OrthoDB" id="8185860at2759"/>
<evidence type="ECO:0000256" key="8">
    <source>
        <dbReference type="ARBA" id="ARBA00023170"/>
    </source>
</evidence>
<gene>
    <name evidence="11" type="ORF">WN55_10084</name>
</gene>
<sequence>ISTRQISHGTAISQSSVVRILHSDNFYPYHLSIHQKLHGRDFEKRVQFCDWLLHQIEHSNGTFIQTVLWTDEATVTYCGKSNTKNMHYWTIENLPWDSIIGHQSIGPYFIEGSSTENTGKNESERILPFNLWLDNLPLSISPYYEITFFIEIMLLYYNGICYFCFDNFLCILCQHVCGQFCILQYRFTKLYEADKETKNRNKIINSANFTMKSYTELKKCIQQHQLLLYYCNKMKNLFPQVVLGQVIIFSALICLYGYQAFLVRIHRILINSGPYLLFMFTYSCHRLIVESENIADAAYLAPWTIMPMDKYGRRFRSDLHLTILRSKRACCLTACGFFPVNMKTFTTAKRHLDISIRSCAFFMKIVGLWTAENEREQLYRNLAIVHTLVSNFCGYVILFRDLYFSWSDSNLAMYVFCNILTMLLVSVKLFALMAHRGEFLDLLTYMQKHFWNGNYDHHEEKIIATSRKNCILFTSIVTIVGHATMVSYLLTPIIENIGKNESERLLPFNLWVQNLPLSMFPYYEIIFAIQGILLYYTAIAYFCFDNFLCIMSQHVCGQFRILQYRFTKLYASEETMTNLNENYAAKSYVQFKKCVRQHQVLLNYCWKMENVFPLVVLGQVVIFSVLICLYGYQVLLAQSTFARRFIFISFLIGSGSLLFMFTHSCHKLTEESANIGDAVYSASWTIMPMDKDGKMLRNDLNFTILRSRKACCLTACGFFPVQLQTFTTVITEILINPVFHTHNTVN</sequence>
<proteinExistence type="predicted"/>
<feature type="non-terminal residue" evidence="11">
    <location>
        <position position="1"/>
    </location>
</feature>
<reference evidence="11 12" key="1">
    <citation type="submission" date="2015-07" db="EMBL/GenBank/DDBJ databases">
        <title>The genome of Dufourea novaeangliae.</title>
        <authorList>
            <person name="Pan H."/>
            <person name="Kapheim K."/>
        </authorList>
    </citation>
    <scope>NUCLEOTIDE SEQUENCE [LARGE SCALE GENOMIC DNA]</scope>
    <source>
        <strain evidence="11">0120121106</strain>
        <tissue evidence="11">Whole body</tissue>
    </source>
</reference>
<evidence type="ECO:0000256" key="2">
    <source>
        <dbReference type="ARBA" id="ARBA00022475"/>
    </source>
</evidence>
<evidence type="ECO:0000256" key="9">
    <source>
        <dbReference type="ARBA" id="ARBA00023224"/>
    </source>
</evidence>
<keyword evidence="2" id="KW-1003">Cell membrane</keyword>
<keyword evidence="12" id="KW-1185">Reference proteome</keyword>
<dbReference type="GO" id="GO:0005549">
    <property type="term" value="F:odorant binding"/>
    <property type="evidence" value="ECO:0007669"/>
    <property type="project" value="InterPro"/>
</dbReference>
<organism evidence="11 12">
    <name type="scientific">Dufourea novaeangliae</name>
    <name type="common">Sweat bee</name>
    <dbReference type="NCBI Taxonomy" id="178035"/>
    <lineage>
        <taxon>Eukaryota</taxon>
        <taxon>Metazoa</taxon>
        <taxon>Ecdysozoa</taxon>
        <taxon>Arthropoda</taxon>
        <taxon>Hexapoda</taxon>
        <taxon>Insecta</taxon>
        <taxon>Pterygota</taxon>
        <taxon>Neoptera</taxon>
        <taxon>Endopterygota</taxon>
        <taxon>Hymenoptera</taxon>
        <taxon>Apocrita</taxon>
        <taxon>Aculeata</taxon>
        <taxon>Apoidea</taxon>
        <taxon>Anthophila</taxon>
        <taxon>Halictidae</taxon>
        <taxon>Rophitinae</taxon>
        <taxon>Dufourea</taxon>
    </lineage>
</organism>
<feature type="transmembrane region" description="Helical" evidence="10">
    <location>
        <begin position="470"/>
        <end position="490"/>
    </location>
</feature>
<feature type="transmembrane region" description="Helical" evidence="10">
    <location>
        <begin position="237"/>
        <end position="258"/>
    </location>
</feature>
<feature type="transmembrane region" description="Helical" evidence="10">
    <location>
        <begin position="644"/>
        <end position="662"/>
    </location>
</feature>
<protein>
    <submittedName>
        <fullName evidence="11">Putative odorant receptor 13a</fullName>
    </submittedName>
</protein>
<dbReference type="GO" id="GO:0004984">
    <property type="term" value="F:olfactory receptor activity"/>
    <property type="evidence" value="ECO:0007669"/>
    <property type="project" value="InterPro"/>
</dbReference>
<dbReference type="GO" id="GO:0003676">
    <property type="term" value="F:nucleic acid binding"/>
    <property type="evidence" value="ECO:0007669"/>
    <property type="project" value="InterPro"/>
</dbReference>
<dbReference type="InterPro" id="IPR036397">
    <property type="entry name" value="RNaseH_sf"/>
</dbReference>
<keyword evidence="3" id="KW-0716">Sensory transduction</keyword>
<dbReference type="AlphaFoldDB" id="A0A154P9N6"/>
<keyword evidence="4 10" id="KW-0812">Transmembrane</keyword>
<evidence type="ECO:0000256" key="1">
    <source>
        <dbReference type="ARBA" id="ARBA00004651"/>
    </source>
</evidence>
<accession>A0A154P9N6</accession>
<dbReference type="GO" id="GO:0005886">
    <property type="term" value="C:plasma membrane"/>
    <property type="evidence" value="ECO:0007669"/>
    <property type="project" value="UniProtKB-SubCell"/>
</dbReference>
<keyword evidence="5" id="KW-0552">Olfaction</keyword>
<dbReference type="PANTHER" id="PTHR21137:SF35">
    <property type="entry name" value="ODORANT RECEPTOR 19A-RELATED"/>
    <property type="match status" value="1"/>
</dbReference>
<evidence type="ECO:0000256" key="4">
    <source>
        <dbReference type="ARBA" id="ARBA00022692"/>
    </source>
</evidence>
<dbReference type="PANTHER" id="PTHR21137">
    <property type="entry name" value="ODORANT RECEPTOR"/>
    <property type="match status" value="1"/>
</dbReference>
<feature type="transmembrane region" description="Helical" evidence="10">
    <location>
        <begin position="378"/>
        <end position="399"/>
    </location>
</feature>